<dbReference type="Gene3D" id="1.20.1080.10">
    <property type="entry name" value="Glycerol uptake facilitator protein"/>
    <property type="match status" value="1"/>
</dbReference>
<name>A0ABD5ZDI0_9EURY</name>
<feature type="transmembrane region" description="Helical" evidence="5">
    <location>
        <begin position="62"/>
        <end position="89"/>
    </location>
</feature>
<evidence type="ECO:0000256" key="3">
    <source>
        <dbReference type="ARBA" id="ARBA00022989"/>
    </source>
</evidence>
<dbReference type="AlphaFoldDB" id="A0ABD5ZDI0"/>
<gene>
    <name evidence="6" type="ORF">ACFQJC_06720</name>
</gene>
<keyword evidence="3 5" id="KW-1133">Transmembrane helix</keyword>
<sequence>MAVVLSVSGALPPGTETALTTTAAEIVSRRPLAEFADSIAGGVLVTLLSFLLLSVDSDVSRIVLAYGVGVLLALGPFDHVVVTMLHIFFGVLFEGGFTLSALVETTVVVTAGNLVGGIGVGTTTHIAQTHGARQSDE</sequence>
<evidence type="ECO:0000256" key="2">
    <source>
        <dbReference type="ARBA" id="ARBA00022692"/>
    </source>
</evidence>
<evidence type="ECO:0000313" key="6">
    <source>
        <dbReference type="EMBL" id="MFC7203201.1"/>
    </source>
</evidence>
<dbReference type="InterPro" id="IPR000292">
    <property type="entry name" value="For/NO2_transpt"/>
</dbReference>
<dbReference type="Pfam" id="PF01226">
    <property type="entry name" value="Form_Nir_trans"/>
    <property type="match status" value="1"/>
</dbReference>
<evidence type="ECO:0000256" key="4">
    <source>
        <dbReference type="ARBA" id="ARBA00023136"/>
    </source>
</evidence>
<reference evidence="6 7" key="1">
    <citation type="journal article" date="2019" name="Int. J. Syst. Evol. Microbiol.">
        <title>The Global Catalogue of Microorganisms (GCM) 10K type strain sequencing project: providing services to taxonomists for standard genome sequencing and annotation.</title>
        <authorList>
            <consortium name="The Broad Institute Genomics Platform"/>
            <consortium name="The Broad Institute Genome Sequencing Center for Infectious Disease"/>
            <person name="Wu L."/>
            <person name="Ma J."/>
        </authorList>
    </citation>
    <scope>NUCLEOTIDE SEQUENCE [LARGE SCALE GENOMIC DNA]</scope>
    <source>
        <strain evidence="6 7">DSM 29988</strain>
    </source>
</reference>
<comment type="caution">
    <text evidence="6">The sequence shown here is derived from an EMBL/GenBank/DDBJ whole genome shotgun (WGS) entry which is preliminary data.</text>
</comment>
<dbReference type="Proteomes" id="UP001596481">
    <property type="component" value="Unassembled WGS sequence"/>
</dbReference>
<proteinExistence type="predicted"/>
<feature type="transmembrane region" description="Helical" evidence="5">
    <location>
        <begin position="39"/>
        <end position="55"/>
    </location>
</feature>
<dbReference type="GO" id="GO:0016020">
    <property type="term" value="C:membrane"/>
    <property type="evidence" value="ECO:0007669"/>
    <property type="project" value="UniProtKB-SubCell"/>
</dbReference>
<accession>A0ABD5ZDI0</accession>
<protein>
    <submittedName>
        <fullName evidence="6">Formate/nitrite transporter family protein</fullName>
    </submittedName>
</protein>
<comment type="subcellular location">
    <subcellularLocation>
        <location evidence="1">Membrane</location>
        <topology evidence="1">Multi-pass membrane protein</topology>
    </subcellularLocation>
</comment>
<dbReference type="EMBL" id="JBHTAA010000002">
    <property type="protein sequence ID" value="MFC7203201.1"/>
    <property type="molecule type" value="Genomic_DNA"/>
</dbReference>
<evidence type="ECO:0000256" key="1">
    <source>
        <dbReference type="ARBA" id="ARBA00004141"/>
    </source>
</evidence>
<organism evidence="6 7">
    <name type="scientific">Haloferax namakaokahaiae</name>
    <dbReference type="NCBI Taxonomy" id="1748331"/>
    <lineage>
        <taxon>Archaea</taxon>
        <taxon>Methanobacteriati</taxon>
        <taxon>Methanobacteriota</taxon>
        <taxon>Stenosarchaea group</taxon>
        <taxon>Halobacteria</taxon>
        <taxon>Halobacteriales</taxon>
        <taxon>Haloferacaceae</taxon>
        <taxon>Haloferax</taxon>
    </lineage>
</organism>
<evidence type="ECO:0000313" key="7">
    <source>
        <dbReference type="Proteomes" id="UP001596481"/>
    </source>
</evidence>
<keyword evidence="2 5" id="KW-0812">Transmembrane</keyword>
<keyword evidence="4 5" id="KW-0472">Membrane</keyword>
<dbReference type="RefSeq" id="WP_390222541.1">
    <property type="nucleotide sequence ID" value="NZ_JBHTAA010000002.1"/>
</dbReference>
<keyword evidence="7" id="KW-1185">Reference proteome</keyword>
<dbReference type="InterPro" id="IPR023271">
    <property type="entry name" value="Aquaporin-like"/>
</dbReference>
<evidence type="ECO:0000256" key="5">
    <source>
        <dbReference type="SAM" id="Phobius"/>
    </source>
</evidence>